<evidence type="ECO:0000259" key="9">
    <source>
        <dbReference type="Pfam" id="PF12704"/>
    </source>
</evidence>
<dbReference type="InterPro" id="IPR003838">
    <property type="entry name" value="ABC3_permease_C"/>
</dbReference>
<evidence type="ECO:0000259" key="8">
    <source>
        <dbReference type="Pfam" id="PF02687"/>
    </source>
</evidence>
<dbReference type="AlphaFoldDB" id="B1KJP8"/>
<keyword evidence="4 7" id="KW-0812">Transmembrane</keyword>
<comment type="similarity">
    <text evidence="2">Belongs to the ABC-4 integral membrane protein family. LolC/E subfamily.</text>
</comment>
<gene>
    <name evidence="10" type="ordered locus">Swoo_1429</name>
</gene>
<evidence type="ECO:0000256" key="4">
    <source>
        <dbReference type="ARBA" id="ARBA00022692"/>
    </source>
</evidence>
<accession>B1KJP8</accession>
<evidence type="ECO:0000313" key="11">
    <source>
        <dbReference type="Proteomes" id="UP000002168"/>
    </source>
</evidence>
<organism evidence="10 11">
    <name type="scientific">Shewanella woodyi (strain ATCC 51908 / MS32)</name>
    <dbReference type="NCBI Taxonomy" id="392500"/>
    <lineage>
        <taxon>Bacteria</taxon>
        <taxon>Pseudomonadati</taxon>
        <taxon>Pseudomonadota</taxon>
        <taxon>Gammaproteobacteria</taxon>
        <taxon>Alteromonadales</taxon>
        <taxon>Shewanellaceae</taxon>
        <taxon>Shewanella</taxon>
    </lineage>
</organism>
<feature type="transmembrane region" description="Helical" evidence="7">
    <location>
        <begin position="311"/>
        <end position="343"/>
    </location>
</feature>
<dbReference type="EMBL" id="CP000961">
    <property type="protein sequence ID" value="ACA85721.1"/>
    <property type="molecule type" value="Genomic_DNA"/>
</dbReference>
<dbReference type="HOGENOM" id="CLU_000604_8_6_6"/>
<evidence type="ECO:0000256" key="5">
    <source>
        <dbReference type="ARBA" id="ARBA00022989"/>
    </source>
</evidence>
<dbReference type="RefSeq" id="WP_012324067.1">
    <property type="nucleotide sequence ID" value="NC_010506.1"/>
</dbReference>
<dbReference type="STRING" id="392500.Swoo_1429"/>
<dbReference type="GO" id="GO:0044874">
    <property type="term" value="P:lipoprotein localization to outer membrane"/>
    <property type="evidence" value="ECO:0007669"/>
    <property type="project" value="TreeGrafter"/>
</dbReference>
<dbReference type="eggNOG" id="COG4591">
    <property type="taxonomic scope" value="Bacteria"/>
</dbReference>
<evidence type="ECO:0000256" key="7">
    <source>
        <dbReference type="SAM" id="Phobius"/>
    </source>
</evidence>
<sequence precursor="true">MLFKLAWRNLWRQKRRTLLTALALSLALFLSLFMRSMQEGSYENNIDNSARFSTGLLQLQNPEFSESQSIEDLLSAATDFIAPVTAPPLSPHITHYLPRIESFALASASERAKGVMVFGVEPEREDSYSGIADKLIAGEFIDADDKQVLVGEGLAQFLSIKVGDELVLYGQGYRGQTAAGLYKVKGIIHFPLAAMDNQLVYMPIKLAQTLYSTGEQVTSWVLHTDSLDAVAEIKSELVKVFGSKVNVRDWQQLSPEMAQQIAMDKAGGVFMMYLLYGVVGFGLFATILMMTLERQREFGVMLATGLLRRKLLGLIAIESGFIALIGVLIGLIITLPVVTYFHYHPIQLTGETAQLMLEMGWEPIIPMMLSFSLILDQVKIVLGLMFICLLYPLWRAYRIDLVSALKGDSYG</sequence>
<feature type="transmembrane region" description="Helical" evidence="7">
    <location>
        <begin position="270"/>
        <end position="290"/>
    </location>
</feature>
<reference evidence="10 11" key="1">
    <citation type="submission" date="2008-02" db="EMBL/GenBank/DDBJ databases">
        <title>Complete sequence of Shewanella woodyi ATCC 51908.</title>
        <authorList>
            <consortium name="US DOE Joint Genome Institute"/>
            <person name="Copeland A."/>
            <person name="Lucas S."/>
            <person name="Lapidus A."/>
            <person name="Glavina del Rio T."/>
            <person name="Dalin E."/>
            <person name="Tice H."/>
            <person name="Bruce D."/>
            <person name="Goodwin L."/>
            <person name="Pitluck S."/>
            <person name="Sims D."/>
            <person name="Brettin T."/>
            <person name="Detter J.C."/>
            <person name="Han C."/>
            <person name="Kuske C.R."/>
            <person name="Schmutz J."/>
            <person name="Larimer F."/>
            <person name="Land M."/>
            <person name="Hauser L."/>
            <person name="Kyrpides N."/>
            <person name="Lykidis A."/>
            <person name="Zhao J.-S."/>
            <person name="Richardson P."/>
        </authorList>
    </citation>
    <scope>NUCLEOTIDE SEQUENCE [LARGE SCALE GENOMIC DNA]</scope>
    <source>
        <strain evidence="11">ATCC 51908 / MS32</strain>
    </source>
</reference>
<protein>
    <submittedName>
        <fullName evidence="10">Uncharacterized protein</fullName>
    </submittedName>
</protein>
<feature type="domain" description="ABC3 transporter permease C-terminal" evidence="8">
    <location>
        <begin position="270"/>
        <end position="400"/>
    </location>
</feature>
<keyword evidence="5 7" id="KW-1133">Transmembrane helix</keyword>
<evidence type="ECO:0000256" key="6">
    <source>
        <dbReference type="ARBA" id="ARBA00023136"/>
    </source>
</evidence>
<feature type="transmembrane region" description="Helical" evidence="7">
    <location>
        <begin position="363"/>
        <end position="391"/>
    </location>
</feature>
<keyword evidence="3" id="KW-1003">Cell membrane</keyword>
<keyword evidence="11" id="KW-1185">Reference proteome</keyword>
<keyword evidence="6 7" id="KW-0472">Membrane</keyword>
<comment type="subcellular location">
    <subcellularLocation>
        <location evidence="1">Cell membrane</location>
        <topology evidence="1">Multi-pass membrane protein</topology>
    </subcellularLocation>
</comment>
<dbReference type="PANTHER" id="PTHR30489:SF0">
    <property type="entry name" value="LIPOPROTEIN-RELEASING SYSTEM TRANSMEMBRANE PROTEIN LOLE"/>
    <property type="match status" value="1"/>
</dbReference>
<evidence type="ECO:0000313" key="10">
    <source>
        <dbReference type="EMBL" id="ACA85721.1"/>
    </source>
</evidence>
<feature type="domain" description="MacB-like periplasmic core" evidence="9">
    <location>
        <begin position="17"/>
        <end position="238"/>
    </location>
</feature>
<evidence type="ECO:0000256" key="1">
    <source>
        <dbReference type="ARBA" id="ARBA00004651"/>
    </source>
</evidence>
<dbReference type="GO" id="GO:0098797">
    <property type="term" value="C:plasma membrane protein complex"/>
    <property type="evidence" value="ECO:0007669"/>
    <property type="project" value="TreeGrafter"/>
</dbReference>
<name>B1KJP8_SHEWM</name>
<dbReference type="Pfam" id="PF12704">
    <property type="entry name" value="MacB_PCD"/>
    <property type="match status" value="1"/>
</dbReference>
<dbReference type="Pfam" id="PF02687">
    <property type="entry name" value="FtsX"/>
    <property type="match status" value="1"/>
</dbReference>
<evidence type="ECO:0000256" key="3">
    <source>
        <dbReference type="ARBA" id="ARBA00022475"/>
    </source>
</evidence>
<dbReference type="KEGG" id="swd:Swoo_1429"/>
<dbReference type="PANTHER" id="PTHR30489">
    <property type="entry name" value="LIPOPROTEIN-RELEASING SYSTEM TRANSMEMBRANE PROTEIN LOLE"/>
    <property type="match status" value="1"/>
</dbReference>
<proteinExistence type="inferred from homology"/>
<evidence type="ECO:0000256" key="2">
    <source>
        <dbReference type="ARBA" id="ARBA00005236"/>
    </source>
</evidence>
<dbReference type="InterPro" id="IPR051447">
    <property type="entry name" value="Lipoprotein-release_system"/>
</dbReference>
<dbReference type="Proteomes" id="UP000002168">
    <property type="component" value="Chromosome"/>
</dbReference>
<dbReference type="InterPro" id="IPR025857">
    <property type="entry name" value="MacB_PCD"/>
</dbReference>